<feature type="transmembrane region" description="Helical" evidence="1">
    <location>
        <begin position="6"/>
        <end position="26"/>
    </location>
</feature>
<reference evidence="2 3" key="1">
    <citation type="journal article" date="2009" name="PLoS ONE">
        <title>Methylobacterium genome sequences: a reference blueprint to investigate microbial metabolism of C1 compounds from natural and industrial sources.</title>
        <authorList>
            <person name="Vuilleumier S."/>
            <person name="Chistoserdova L."/>
            <person name="Lee M.-C."/>
            <person name="Bringel F."/>
            <person name="Lajus A."/>
            <person name="Zhou Y."/>
            <person name="Gourion B."/>
            <person name="Barbe V."/>
            <person name="Chang J."/>
            <person name="Cruveiller S."/>
            <person name="Dossat C."/>
            <person name="Gillett W."/>
            <person name="Gruffaz C."/>
            <person name="Haugen E."/>
            <person name="Hourcade E."/>
            <person name="Levy R."/>
            <person name="Mangenot S."/>
            <person name="Muller E."/>
            <person name="Nadalig T."/>
            <person name="Pagni M."/>
            <person name="Penny C."/>
            <person name="Peyraud R."/>
            <person name="Robinson D.G."/>
            <person name="Roche D."/>
            <person name="Rouy Z."/>
            <person name="Saenampechek C."/>
            <person name="Salvignol G."/>
            <person name="Vallenet D."/>
            <person name="Wu Z."/>
            <person name="Marx C.J."/>
            <person name="Vorholt J.A."/>
            <person name="Olson M.V."/>
            <person name="Kaul R."/>
            <person name="Weissenbach J."/>
            <person name="Medigue C."/>
            <person name="Lidstrom M.E."/>
        </authorList>
    </citation>
    <scope>NUCLEOTIDE SEQUENCE [LARGE SCALE GENOMIC DNA]</scope>
    <source>
        <strain evidence="3">ATCC 14718 / DSM 1338 / JCM 2805 / NCIMB 9133 / AM1</strain>
    </source>
</reference>
<dbReference type="Proteomes" id="UP000009081">
    <property type="component" value="Plasmid megaplasmid"/>
</dbReference>
<organism evidence="2 3">
    <name type="scientific">Methylorubrum extorquens (strain ATCC 14718 / DSM 1338 / JCM 2805 / NCIMB 9133 / AM1)</name>
    <name type="common">Methylobacterium extorquens</name>
    <dbReference type="NCBI Taxonomy" id="272630"/>
    <lineage>
        <taxon>Bacteria</taxon>
        <taxon>Pseudomonadati</taxon>
        <taxon>Pseudomonadota</taxon>
        <taxon>Alphaproteobacteria</taxon>
        <taxon>Hyphomicrobiales</taxon>
        <taxon>Methylobacteriaceae</taxon>
        <taxon>Methylorubrum</taxon>
    </lineage>
</organism>
<dbReference type="AlphaFoldDB" id="C5B4W8"/>
<keyword evidence="1" id="KW-0472">Membrane</keyword>
<keyword evidence="3" id="KW-1185">Reference proteome</keyword>
<keyword evidence="1" id="KW-1133">Transmembrane helix</keyword>
<dbReference type="EMBL" id="CP001511">
    <property type="protein sequence ID" value="ACS43500.1"/>
    <property type="molecule type" value="Genomic_DNA"/>
</dbReference>
<keyword evidence="1" id="KW-0812">Transmembrane</keyword>
<proteinExistence type="predicted"/>
<dbReference type="HOGENOM" id="CLU_2494304_0_0_5"/>
<geneLocation type="plasmid" evidence="2 3">
    <name>megaplasmid</name>
</geneLocation>
<accession>C5B4W8</accession>
<dbReference type="KEGG" id="mea:Mex_2p0653"/>
<evidence type="ECO:0000313" key="3">
    <source>
        <dbReference type="Proteomes" id="UP000009081"/>
    </source>
</evidence>
<evidence type="ECO:0000256" key="1">
    <source>
        <dbReference type="SAM" id="Phobius"/>
    </source>
</evidence>
<dbReference type="RefSeq" id="WP_012753950.1">
    <property type="nucleotide sequence ID" value="NC_012811.1"/>
</dbReference>
<evidence type="ECO:0000313" key="2">
    <source>
        <dbReference type="EMBL" id="ACS43500.1"/>
    </source>
</evidence>
<name>C5B4W8_METEA</name>
<protein>
    <submittedName>
        <fullName evidence="2">Uncharacterized protein</fullName>
    </submittedName>
</protein>
<sequence length="86" mass="9485">MTGLTMVQVAIFVAVMAVGQSLRWGMNPTIRPKRPYRAVEYWRHGVRLADAEGERISAAILSAPLPSATQPRVLASPRMRIAAEKL</sequence>
<keyword evidence="2" id="KW-0614">Plasmid</keyword>
<gene>
    <name evidence="2" type="ordered locus">MexAM1_META2p0653</name>
</gene>